<evidence type="ECO:0000256" key="1">
    <source>
        <dbReference type="ARBA" id="ARBA00004141"/>
    </source>
</evidence>
<reference evidence="6 7" key="1">
    <citation type="submission" date="2015-10" db="EMBL/GenBank/DDBJ databases">
        <title>Metagenome-Assembled Genomes uncover a global brackish microbiome.</title>
        <authorList>
            <person name="Hugerth L.W."/>
            <person name="Larsson J."/>
            <person name="Alneberg J."/>
            <person name="Lindh M.V."/>
            <person name="Legrand C."/>
            <person name="Pinhassi J."/>
            <person name="Andersson A.F."/>
        </authorList>
    </citation>
    <scope>NUCLEOTIDE SEQUENCE [LARGE SCALE GENOMIC DNA]</scope>
    <source>
        <strain evidence="6">BACL18 MAG-120507-bin52</strain>
    </source>
</reference>
<gene>
    <name evidence="6" type="ORF">ABR82_02385</name>
</gene>
<feature type="transmembrane region" description="Helical" evidence="5">
    <location>
        <begin position="73"/>
        <end position="93"/>
    </location>
</feature>
<comment type="caution">
    <text evidence="6">The sequence shown here is derived from an EMBL/GenBank/DDBJ whole genome shotgun (WGS) entry which is preliminary data.</text>
</comment>
<evidence type="ECO:0000256" key="3">
    <source>
        <dbReference type="ARBA" id="ARBA00022989"/>
    </source>
</evidence>
<keyword evidence="2 5" id="KW-0812">Transmembrane</keyword>
<protein>
    <recommendedName>
        <fullName evidence="5">Probable membrane transporter protein</fullName>
    </recommendedName>
</protein>
<evidence type="ECO:0000256" key="4">
    <source>
        <dbReference type="ARBA" id="ARBA00023136"/>
    </source>
</evidence>
<sequence>MSPVLLIAILVGLAGQIVDGTLGMAYGVTCSSFLLALGTAPALVSYSVKVSEIFTTGVSGISHLFHQNVNKTLFLELCIPGVLGGVTGAYLLSNFPGEMLKPWISGYLILMGGYIFWRANHKPIAVDPSATRAIPLALTGGFLDAVGGGGWGPVVTSTLLAKGHQPRYVIGSVNMAEFFVTLSQALTFFFFLKLENLPIIAGLILGGVIAAPFAAKICKILPAKTMMRLVGVLLVVVSTHTLLRALGKI</sequence>
<dbReference type="InterPro" id="IPR051598">
    <property type="entry name" value="TSUP/Inactive_protease-like"/>
</dbReference>
<keyword evidence="4 5" id="KW-0472">Membrane</keyword>
<accession>A0A0R2RJR0</accession>
<feature type="transmembrane region" description="Helical" evidence="5">
    <location>
        <begin position="227"/>
        <end position="246"/>
    </location>
</feature>
<feature type="transmembrane region" description="Helical" evidence="5">
    <location>
        <begin position="197"/>
        <end position="215"/>
    </location>
</feature>
<evidence type="ECO:0000256" key="5">
    <source>
        <dbReference type="RuleBase" id="RU363041"/>
    </source>
</evidence>
<dbReference type="PANTHER" id="PTHR43701:SF12">
    <property type="entry name" value="MEMBRANE TRANSPORTER PROTEIN YTNM-RELATED"/>
    <property type="match status" value="1"/>
</dbReference>
<feature type="transmembrane region" description="Helical" evidence="5">
    <location>
        <begin position="99"/>
        <end position="117"/>
    </location>
</feature>
<dbReference type="Pfam" id="PF01925">
    <property type="entry name" value="TauE"/>
    <property type="match status" value="1"/>
</dbReference>
<evidence type="ECO:0000256" key="2">
    <source>
        <dbReference type="ARBA" id="ARBA00022692"/>
    </source>
</evidence>
<evidence type="ECO:0000313" key="7">
    <source>
        <dbReference type="Proteomes" id="UP000051269"/>
    </source>
</evidence>
<dbReference type="GO" id="GO:0005886">
    <property type="term" value="C:plasma membrane"/>
    <property type="evidence" value="ECO:0007669"/>
    <property type="project" value="UniProtKB-SubCell"/>
</dbReference>
<dbReference type="EMBL" id="LIBO01000016">
    <property type="protein sequence ID" value="KRO62991.1"/>
    <property type="molecule type" value="Genomic_DNA"/>
</dbReference>
<feature type="transmembrane region" description="Helical" evidence="5">
    <location>
        <begin position="168"/>
        <end position="191"/>
    </location>
</feature>
<keyword evidence="3 5" id="KW-1133">Transmembrane helix</keyword>
<dbReference type="InterPro" id="IPR002781">
    <property type="entry name" value="TM_pro_TauE-like"/>
</dbReference>
<dbReference type="PANTHER" id="PTHR43701">
    <property type="entry name" value="MEMBRANE TRANSPORTER PROTEIN MJ0441-RELATED"/>
    <property type="match status" value="1"/>
</dbReference>
<dbReference type="AlphaFoldDB" id="A0A0R2RJR0"/>
<comment type="similarity">
    <text evidence="5">Belongs to the 4-toluene sulfonate uptake permease (TSUP) (TC 2.A.102) family.</text>
</comment>
<organism evidence="6 7">
    <name type="scientific">Verrucomicrobia subdivision 6 bacterium BACL9 MAG-120507-bin52</name>
    <dbReference type="NCBI Taxonomy" id="1655590"/>
    <lineage>
        <taxon>Bacteria</taxon>
        <taxon>Pseudomonadati</taxon>
        <taxon>Verrucomicrobiota</taxon>
        <taxon>Verrucomicrobiia</taxon>
        <taxon>Verrucomicrobiales</taxon>
        <taxon>Verrucomicrobia subdivision 6</taxon>
    </lineage>
</organism>
<name>A0A0R2RJR0_9BACT</name>
<evidence type="ECO:0000313" key="6">
    <source>
        <dbReference type="EMBL" id="KRO62991.1"/>
    </source>
</evidence>
<proteinExistence type="inferred from homology"/>
<keyword evidence="5" id="KW-1003">Cell membrane</keyword>
<comment type="subcellular location">
    <subcellularLocation>
        <location evidence="5">Cell membrane</location>
        <topology evidence="5">Multi-pass membrane protein</topology>
    </subcellularLocation>
    <subcellularLocation>
        <location evidence="1">Membrane</location>
        <topology evidence="1">Multi-pass membrane protein</topology>
    </subcellularLocation>
</comment>
<dbReference type="Proteomes" id="UP000051269">
    <property type="component" value="Unassembled WGS sequence"/>
</dbReference>